<reference evidence="5" key="1">
    <citation type="journal article" date="2019" name="Int. J. Syst. Evol. Microbiol.">
        <title>The Global Catalogue of Microorganisms (GCM) 10K type strain sequencing project: providing services to taxonomists for standard genome sequencing and annotation.</title>
        <authorList>
            <consortium name="The Broad Institute Genomics Platform"/>
            <consortium name="The Broad Institute Genome Sequencing Center for Infectious Disease"/>
            <person name="Wu L."/>
            <person name="Ma J."/>
        </authorList>
    </citation>
    <scope>NUCLEOTIDE SEQUENCE [LARGE SCALE GENOMIC DNA]</scope>
    <source>
        <strain evidence="5">KCTC 22245</strain>
    </source>
</reference>
<comment type="subcellular location">
    <subcellularLocation>
        <location evidence="1">Bacterial flagellum basal body</location>
    </subcellularLocation>
</comment>
<keyword evidence="4" id="KW-0966">Cell projection</keyword>
<protein>
    <submittedName>
        <fullName evidence="4">Flagellar hook-basal body complex protein FliE</fullName>
    </submittedName>
</protein>
<dbReference type="RefSeq" id="WP_189572951.1">
    <property type="nucleotide sequence ID" value="NZ_BMXU01000001.1"/>
</dbReference>
<comment type="similarity">
    <text evidence="2">Belongs to the FliE family.</text>
</comment>
<evidence type="ECO:0000256" key="1">
    <source>
        <dbReference type="ARBA" id="ARBA00004117"/>
    </source>
</evidence>
<keyword evidence="3" id="KW-0975">Bacterial flagellum</keyword>
<evidence type="ECO:0000313" key="5">
    <source>
        <dbReference type="Proteomes" id="UP001595607"/>
    </source>
</evidence>
<evidence type="ECO:0000256" key="3">
    <source>
        <dbReference type="ARBA" id="ARBA00023143"/>
    </source>
</evidence>
<evidence type="ECO:0000256" key="2">
    <source>
        <dbReference type="ARBA" id="ARBA00009272"/>
    </source>
</evidence>
<keyword evidence="4" id="KW-0969">Cilium</keyword>
<dbReference type="InterPro" id="IPR001624">
    <property type="entry name" value="FliE"/>
</dbReference>
<organism evidence="4 5">
    <name type="scientific">Parvularcula lutaonensis</name>
    <dbReference type="NCBI Taxonomy" id="491923"/>
    <lineage>
        <taxon>Bacteria</taxon>
        <taxon>Pseudomonadati</taxon>
        <taxon>Pseudomonadota</taxon>
        <taxon>Alphaproteobacteria</taxon>
        <taxon>Parvularculales</taxon>
        <taxon>Parvularculaceae</taxon>
        <taxon>Parvularcula</taxon>
    </lineage>
</organism>
<proteinExistence type="inferred from homology"/>
<accession>A0ABV7MA28</accession>
<keyword evidence="4" id="KW-0282">Flagellum</keyword>
<comment type="caution">
    <text evidence="4">The sequence shown here is derived from an EMBL/GenBank/DDBJ whole genome shotgun (WGS) entry which is preliminary data.</text>
</comment>
<dbReference type="Pfam" id="PF02049">
    <property type="entry name" value="FliE"/>
    <property type="match status" value="1"/>
</dbReference>
<evidence type="ECO:0000313" key="4">
    <source>
        <dbReference type="EMBL" id="MFC3301620.1"/>
    </source>
</evidence>
<dbReference type="Proteomes" id="UP001595607">
    <property type="component" value="Unassembled WGS sequence"/>
</dbReference>
<dbReference type="EMBL" id="JBHRVA010000002">
    <property type="protein sequence ID" value="MFC3301620.1"/>
    <property type="molecule type" value="Genomic_DNA"/>
</dbReference>
<dbReference type="PANTHER" id="PTHR34653">
    <property type="match status" value="1"/>
</dbReference>
<gene>
    <name evidence="4" type="ORF">ACFONP_02590</name>
</gene>
<name>A0ABV7MA28_9PROT</name>
<sequence length="89" mass="9357">MNINEVAAASAYGSMAVQPGSGSELKALGERFAAVFDRADAAVEGFATKNIDAQSVVEALSQAELALQTAITVRDRVVAAYQEILRMPI</sequence>
<keyword evidence="5" id="KW-1185">Reference proteome</keyword>
<dbReference type="PANTHER" id="PTHR34653:SF1">
    <property type="entry name" value="FLAGELLAR HOOK-BASAL BODY COMPLEX PROTEIN FLIE"/>
    <property type="match status" value="1"/>
</dbReference>